<comment type="caution">
    <text evidence="2">The sequence shown here is derived from an EMBL/GenBank/DDBJ whole genome shotgun (WGS) entry which is preliminary data.</text>
</comment>
<feature type="domain" description="CinA C-terminal" evidence="1">
    <location>
        <begin position="14"/>
        <end position="164"/>
    </location>
</feature>
<dbReference type="EMBL" id="DMUP01000092">
    <property type="protein sequence ID" value="HAR55960.1"/>
    <property type="molecule type" value="Genomic_DNA"/>
</dbReference>
<name>A0A348WN48_9GAMM</name>
<proteinExistence type="predicted"/>
<dbReference type="Proteomes" id="UP000262878">
    <property type="component" value="Unassembled WGS sequence"/>
</dbReference>
<dbReference type="InterPro" id="IPR036653">
    <property type="entry name" value="CinA-like_C"/>
</dbReference>
<protein>
    <submittedName>
        <fullName evidence="2">CinA family protein</fullName>
    </submittedName>
</protein>
<dbReference type="STRING" id="314276.OS145_07242"/>
<evidence type="ECO:0000313" key="3">
    <source>
        <dbReference type="Proteomes" id="UP000262878"/>
    </source>
</evidence>
<evidence type="ECO:0000313" key="2">
    <source>
        <dbReference type="EMBL" id="HAR55960.1"/>
    </source>
</evidence>
<organism evidence="2 3">
    <name type="scientific">Idiomarina baltica</name>
    <dbReference type="NCBI Taxonomy" id="190892"/>
    <lineage>
        <taxon>Bacteria</taxon>
        <taxon>Pseudomonadati</taxon>
        <taxon>Pseudomonadota</taxon>
        <taxon>Gammaproteobacteria</taxon>
        <taxon>Alteromonadales</taxon>
        <taxon>Idiomarinaceae</taxon>
        <taxon>Idiomarina</taxon>
    </lineage>
</organism>
<dbReference type="AlphaFoldDB" id="A0A348WN48"/>
<dbReference type="Gene3D" id="3.90.950.20">
    <property type="entry name" value="CinA-like"/>
    <property type="match status" value="1"/>
</dbReference>
<dbReference type="SUPFAM" id="SSF142433">
    <property type="entry name" value="CinA-like"/>
    <property type="match status" value="1"/>
</dbReference>
<gene>
    <name evidence="2" type="ORF">DCR58_04140</name>
</gene>
<dbReference type="NCBIfam" id="TIGR00199">
    <property type="entry name" value="PncC_domain"/>
    <property type="match status" value="1"/>
</dbReference>
<sequence>MVTSSGNWAQLIKHANALAEQLKQRRQTVATAESCTGGGIGYLLTEIAGSSGWFNGGLITYTNALKQKLLGVSSEVLEQQGAVSKACVEQMARGAMKQCQSDWAIAVSGIAGPGGGSVEKPVGLVWMAICDEKRCDTYEQVFEGDRSEVRLATIDYVLSRLLENLNK</sequence>
<dbReference type="InterPro" id="IPR008136">
    <property type="entry name" value="CinA_C"/>
</dbReference>
<evidence type="ECO:0000259" key="1">
    <source>
        <dbReference type="Pfam" id="PF02464"/>
    </source>
</evidence>
<dbReference type="RefSeq" id="WP_006956032.1">
    <property type="nucleotide sequence ID" value="NZ_DAIRLQ010000004.1"/>
</dbReference>
<reference evidence="2 3" key="1">
    <citation type="journal article" date="2018" name="Nat. Biotechnol.">
        <title>A standardized bacterial taxonomy based on genome phylogeny substantially revises the tree of life.</title>
        <authorList>
            <person name="Parks D.H."/>
            <person name="Chuvochina M."/>
            <person name="Waite D.W."/>
            <person name="Rinke C."/>
            <person name="Skarshewski A."/>
            <person name="Chaumeil P.A."/>
            <person name="Hugenholtz P."/>
        </authorList>
    </citation>
    <scope>NUCLEOTIDE SEQUENCE [LARGE SCALE GENOMIC DNA]</scope>
    <source>
        <strain evidence="2">UBA9360</strain>
    </source>
</reference>
<dbReference type="Pfam" id="PF02464">
    <property type="entry name" value="CinA"/>
    <property type="match status" value="1"/>
</dbReference>
<accession>A0A348WN48</accession>